<evidence type="ECO:0000313" key="3">
    <source>
        <dbReference type="Proteomes" id="UP000219612"/>
    </source>
</evidence>
<keyword evidence="1" id="KW-0812">Transmembrane</keyword>
<keyword evidence="3" id="KW-1185">Reference proteome</keyword>
<evidence type="ECO:0000313" key="2">
    <source>
        <dbReference type="EMBL" id="SNY44356.1"/>
    </source>
</evidence>
<keyword evidence="1" id="KW-0472">Membrane</keyword>
<reference evidence="2 3" key="1">
    <citation type="submission" date="2017-09" db="EMBL/GenBank/DDBJ databases">
        <authorList>
            <person name="Ehlers B."/>
            <person name="Leendertz F.H."/>
        </authorList>
    </citation>
    <scope>NUCLEOTIDE SEQUENCE [LARGE SCALE GENOMIC DNA]</scope>
    <source>
        <strain evidence="2 3">CGMCC 4.6857</strain>
    </source>
</reference>
<sequence>MLAIKPLHLLVCLIVVVGLVAAVIVASRRR</sequence>
<feature type="transmembrane region" description="Helical" evidence="1">
    <location>
        <begin position="6"/>
        <end position="26"/>
    </location>
</feature>
<dbReference type="Proteomes" id="UP000219612">
    <property type="component" value="Unassembled WGS sequence"/>
</dbReference>
<dbReference type="EMBL" id="OBDY01000007">
    <property type="protein sequence ID" value="SNY44356.1"/>
    <property type="molecule type" value="Genomic_DNA"/>
</dbReference>
<accession>A0A285IBC6</accession>
<organism evidence="2 3">
    <name type="scientific">Paractinoplanes atraurantiacus</name>
    <dbReference type="NCBI Taxonomy" id="1036182"/>
    <lineage>
        <taxon>Bacteria</taxon>
        <taxon>Bacillati</taxon>
        <taxon>Actinomycetota</taxon>
        <taxon>Actinomycetes</taxon>
        <taxon>Micromonosporales</taxon>
        <taxon>Micromonosporaceae</taxon>
        <taxon>Paractinoplanes</taxon>
    </lineage>
</organism>
<keyword evidence="1" id="KW-1133">Transmembrane helix</keyword>
<evidence type="ECO:0000256" key="1">
    <source>
        <dbReference type="SAM" id="Phobius"/>
    </source>
</evidence>
<proteinExistence type="predicted"/>
<name>A0A285IBC6_9ACTN</name>
<dbReference type="AlphaFoldDB" id="A0A285IBC6"/>
<gene>
    <name evidence="2" type="ORF">SAMN05421748_10762</name>
</gene>
<protein>
    <submittedName>
        <fullName evidence="2">Uncharacterized protein</fullName>
    </submittedName>
</protein>